<dbReference type="EMBL" id="JAANAS010000055">
    <property type="protein sequence ID" value="NGZ90205.1"/>
    <property type="molecule type" value="Genomic_DNA"/>
</dbReference>
<dbReference type="AlphaFoldDB" id="A0A967AEF8"/>
<evidence type="ECO:0000313" key="3">
    <source>
        <dbReference type="Proteomes" id="UP000643701"/>
    </source>
</evidence>
<keyword evidence="1" id="KW-0812">Transmembrane</keyword>
<name>A0A967AEF8_9FLAO</name>
<dbReference type="Proteomes" id="UP000643701">
    <property type="component" value="Unassembled WGS sequence"/>
</dbReference>
<keyword evidence="1" id="KW-1133">Transmembrane helix</keyword>
<reference evidence="2" key="1">
    <citation type="submission" date="2020-03" db="EMBL/GenBank/DDBJ databases">
        <title>Psychroflexus Maritimus sp. nov., isolate from marine sediment.</title>
        <authorList>
            <person name="Zhong Y.-L."/>
        </authorList>
    </citation>
    <scope>NUCLEOTIDE SEQUENCE</scope>
    <source>
        <strain evidence="2">C1</strain>
    </source>
</reference>
<gene>
    <name evidence="2" type="ORF">G7034_08060</name>
</gene>
<protein>
    <submittedName>
        <fullName evidence="2">Uncharacterized protein</fullName>
    </submittedName>
</protein>
<keyword evidence="1" id="KW-0472">Membrane</keyword>
<accession>A0A967AEF8</accession>
<dbReference type="RefSeq" id="WP_166400457.1">
    <property type="nucleotide sequence ID" value="NZ_JAANAS010000055.1"/>
</dbReference>
<proteinExistence type="predicted"/>
<sequence>MKPEDKLDKILTYLYNEYEKENIKYEHSKTICHFAELKVNPTEAYMVLLKLNSDGYVNMSDSNQWMFQINYDGILFYRSGGYKQELNDLKRKRIKNDIYNVVVGLGTFLAGAYGLWAIWKEISNCIC</sequence>
<evidence type="ECO:0000313" key="2">
    <source>
        <dbReference type="EMBL" id="NGZ90205.1"/>
    </source>
</evidence>
<evidence type="ECO:0000256" key="1">
    <source>
        <dbReference type="SAM" id="Phobius"/>
    </source>
</evidence>
<organism evidence="2 3">
    <name type="scientific">Psychroflexus maritimus</name>
    <dbReference type="NCBI Taxonomy" id="2714865"/>
    <lineage>
        <taxon>Bacteria</taxon>
        <taxon>Pseudomonadati</taxon>
        <taxon>Bacteroidota</taxon>
        <taxon>Flavobacteriia</taxon>
        <taxon>Flavobacteriales</taxon>
        <taxon>Flavobacteriaceae</taxon>
        <taxon>Psychroflexus</taxon>
    </lineage>
</organism>
<keyword evidence="3" id="KW-1185">Reference proteome</keyword>
<comment type="caution">
    <text evidence="2">The sequence shown here is derived from an EMBL/GenBank/DDBJ whole genome shotgun (WGS) entry which is preliminary data.</text>
</comment>
<feature type="transmembrane region" description="Helical" evidence="1">
    <location>
        <begin position="98"/>
        <end position="119"/>
    </location>
</feature>